<evidence type="ECO:0000256" key="7">
    <source>
        <dbReference type="ARBA" id="ARBA00022741"/>
    </source>
</evidence>
<evidence type="ECO:0000256" key="2">
    <source>
        <dbReference type="ARBA" id="ARBA00008867"/>
    </source>
</evidence>
<dbReference type="InterPro" id="IPR017441">
    <property type="entry name" value="Protein_kinase_ATP_BS"/>
</dbReference>
<dbReference type="Pfam" id="PF00069">
    <property type="entry name" value="Pkinase"/>
    <property type="match status" value="1"/>
</dbReference>
<feature type="compositionally biased region" description="Low complexity" evidence="11">
    <location>
        <begin position="73"/>
        <end position="109"/>
    </location>
</feature>
<keyword evidence="7 10" id="KW-0547">Nucleotide-binding</keyword>
<sequence>MDYPLAGLSPPESSSQYQMTITINDGNEPPTVPPSTLQKPVMAGLPLPATARQQQHQQHMPLGPPPPAHSLQSPRSLADLSPPALLSSPTSLASGLGSPVSSSMDVSESPGRHASLKRRNRLSSSHVGAVSIPPPANPVQPVSLQDTPLHSPPFGLRPPQQSFISIPPKLDVPSSGGVRGNSNTPNKLSVNTMKSPTKDRPAVADGNEPPSSPSPLKSAGVHQLEKKRQAFLQSRGRNEYTVAGPKADLFMDRDEQPRRFRLVQNWRDYRCSLVPSGTNLLLRAATSNLLSTYMQANPNYAYALDHNPRRVLTKPSQPMHNQGRDNADYDFLLYVNDIIGSQEGQQYRIMDVLGQGTFGQVAKCMNIKTREAVAVKVIKNKQAYHTQSLMEVAILELLNLKFDPQDVHHFVRMTDHFMHQNHLCIVFEMLSVNLYELLKQNSFRGLSTNLVRIFVRQILESLIVLNKARIIHCDLKPENILLKNLDSPNIKVIDFGSACHENQTVYTYIQSRFYRSPEVVLGLPYTSSIDMWSLGCIAGELFLGLPLFPGSSEYNLISRITEMMGLPPVYMCEKGKSARAFFQKSTGADGRVYYSLKPPEQFMQENGTTEQPSKRYFSGNTLSEVIGSYPMGKKGASAEDLAKENRNRTCFIDFLHGLLKLNPFERWTPQQAIMHPFMTGDAYTGPYIPQAARFAPMYPPGLGPTDQKAEYREPPKRRPRANTSSSLQETLPPQLQRLAAAQKRDGPTYPTDSKPNALGTGSVYHSPEEHPAETIAYQPAGMMEAAAPERMVTPRNMDSPSSSAVSASDSQYVSARQSTMSSVSSRSFGDELAYDGMRPPSGARLDSGRAYTPRSSPYSTYAPPSATMRDVSPGVRRTVQDATRIPSAQDDRHPLASGTSSHERLDTVRGIAHVTQQVGDITMGPPADLHPAPTVAVEHQVRYADLQNAGSVRCLEQPSDTVTSPGYPLRKARSETVIENPGGADQRFGHAAGAHMFPFSLLPRDSAFSQSQQLVYAEDAAAIGMGQGHPRHGETGERSAVPSRRASIYSSADWEPFGDADRGPGGSGPSSHAGSRRASIQNETNRPLHTVQALLQDPAALSVNAVKAPSMPELMRQDSLQRGLAARPSAAGYPAANAHYPTHYSIPPPPASVQYPQVHPQQPHPPPALAYRRGSAIAINMSGYEGPSTVPSHYPAVPYPGTVTGSYEWGYPGSVDGVYGQPYAPPPPIHQQQLSGLPPQHYQSQQPAYHQHQPPQEQQQHPHHQHHEHHHHQQQASPHDTRYTDAGALYAPQPPLPPAPPHHTKYAPPQPPQPPLPLQSAAQYPLYPSTYDPEAASPPLPEYRSHDKNRASEHNK</sequence>
<feature type="compositionally biased region" description="Pro residues" evidence="11">
    <location>
        <begin position="1308"/>
        <end position="1317"/>
    </location>
</feature>
<name>A0AAD5TR99_9FUNG</name>
<gene>
    <name evidence="13" type="primary">HIPK3</name>
    <name evidence="13" type="ORF">HDU87_007996</name>
</gene>
<comment type="subcellular location">
    <subcellularLocation>
        <location evidence="1">Cytoplasm</location>
    </subcellularLocation>
</comment>
<dbReference type="Gene3D" id="1.10.510.10">
    <property type="entry name" value="Transferase(Phosphotransferase) domain 1"/>
    <property type="match status" value="1"/>
</dbReference>
<feature type="compositionally biased region" description="Low complexity" evidence="11">
    <location>
        <begin position="1238"/>
        <end position="1259"/>
    </location>
</feature>
<feature type="region of interest" description="Disordered" evidence="11">
    <location>
        <begin position="1220"/>
        <end position="1356"/>
    </location>
</feature>
<evidence type="ECO:0000256" key="11">
    <source>
        <dbReference type="SAM" id="MobiDB-lite"/>
    </source>
</evidence>
<dbReference type="Gene3D" id="3.30.200.20">
    <property type="entry name" value="Phosphorylase Kinase, domain 1"/>
    <property type="match status" value="1"/>
</dbReference>
<evidence type="ECO:0000256" key="8">
    <source>
        <dbReference type="ARBA" id="ARBA00022777"/>
    </source>
</evidence>
<feature type="compositionally biased region" description="Polar residues" evidence="11">
    <location>
        <begin position="11"/>
        <end position="25"/>
    </location>
</feature>
<keyword evidence="4" id="KW-0723">Serine/threonine-protein kinase</keyword>
<evidence type="ECO:0000256" key="3">
    <source>
        <dbReference type="ARBA" id="ARBA00022490"/>
    </source>
</evidence>
<dbReference type="InterPro" id="IPR011009">
    <property type="entry name" value="Kinase-like_dom_sf"/>
</dbReference>
<evidence type="ECO:0000313" key="13">
    <source>
        <dbReference type="EMBL" id="KAJ3182657.1"/>
    </source>
</evidence>
<dbReference type="GO" id="GO:0004674">
    <property type="term" value="F:protein serine/threonine kinase activity"/>
    <property type="evidence" value="ECO:0007669"/>
    <property type="project" value="UniProtKB-KW"/>
</dbReference>
<feature type="region of interest" description="Disordered" evidence="11">
    <location>
        <begin position="698"/>
        <end position="770"/>
    </location>
</feature>
<dbReference type="InterPro" id="IPR008271">
    <property type="entry name" value="Ser/Thr_kinase_AS"/>
</dbReference>
<dbReference type="GO" id="GO:0005737">
    <property type="term" value="C:cytoplasm"/>
    <property type="evidence" value="ECO:0007669"/>
    <property type="project" value="UniProtKB-SubCell"/>
</dbReference>
<accession>A0AAD5TR99</accession>
<organism evidence="13 14">
    <name type="scientific">Geranomyces variabilis</name>
    <dbReference type="NCBI Taxonomy" id="109894"/>
    <lineage>
        <taxon>Eukaryota</taxon>
        <taxon>Fungi</taxon>
        <taxon>Fungi incertae sedis</taxon>
        <taxon>Chytridiomycota</taxon>
        <taxon>Chytridiomycota incertae sedis</taxon>
        <taxon>Chytridiomycetes</taxon>
        <taxon>Spizellomycetales</taxon>
        <taxon>Powellomycetaceae</taxon>
        <taxon>Geranomyces</taxon>
    </lineage>
</organism>
<feature type="region of interest" description="Disordered" evidence="11">
    <location>
        <begin position="793"/>
        <end position="878"/>
    </location>
</feature>
<feature type="compositionally biased region" description="Basic and acidic residues" evidence="11">
    <location>
        <begin position="1343"/>
        <end position="1356"/>
    </location>
</feature>
<feature type="region of interest" description="Disordered" evidence="11">
    <location>
        <begin position="883"/>
        <end position="902"/>
    </location>
</feature>
<dbReference type="CDD" id="cd14212">
    <property type="entry name" value="PKc_YAK1"/>
    <property type="match status" value="1"/>
</dbReference>
<proteinExistence type="inferred from homology"/>
<evidence type="ECO:0000256" key="5">
    <source>
        <dbReference type="ARBA" id="ARBA00022553"/>
    </source>
</evidence>
<feature type="compositionally biased region" description="Low complexity" evidence="11">
    <location>
        <begin position="798"/>
        <end position="827"/>
    </location>
</feature>
<protein>
    <submittedName>
        <fullName evidence="13">Homeodomain-interacting protein kinase 3</fullName>
    </submittedName>
</protein>
<feature type="region of interest" description="Disordered" evidence="11">
    <location>
        <begin position="1"/>
        <end position="223"/>
    </location>
</feature>
<keyword evidence="9 10" id="KW-0067">ATP-binding</keyword>
<feature type="compositionally biased region" description="Low complexity" evidence="11">
    <location>
        <begin position="850"/>
        <end position="867"/>
    </location>
</feature>
<dbReference type="GO" id="GO:0004713">
    <property type="term" value="F:protein tyrosine kinase activity"/>
    <property type="evidence" value="ECO:0007669"/>
    <property type="project" value="TreeGrafter"/>
</dbReference>
<dbReference type="SMART" id="SM00220">
    <property type="entry name" value="S_TKc"/>
    <property type="match status" value="1"/>
</dbReference>
<dbReference type="GO" id="GO:0005634">
    <property type="term" value="C:nucleus"/>
    <property type="evidence" value="ECO:0007669"/>
    <property type="project" value="TreeGrafter"/>
</dbReference>
<keyword evidence="14" id="KW-1185">Reference proteome</keyword>
<evidence type="ECO:0000256" key="6">
    <source>
        <dbReference type="ARBA" id="ARBA00022679"/>
    </source>
</evidence>
<comment type="similarity">
    <text evidence="2">Belongs to the protein kinase superfamily. CMGC Ser/Thr protein kinase family. MNB/DYRK subfamily.</text>
</comment>
<dbReference type="PANTHER" id="PTHR24058">
    <property type="entry name" value="DUAL SPECIFICITY PROTEIN KINASE"/>
    <property type="match status" value="1"/>
</dbReference>
<reference evidence="13" key="1">
    <citation type="submission" date="2020-05" db="EMBL/GenBank/DDBJ databases">
        <title>Phylogenomic resolution of chytrid fungi.</title>
        <authorList>
            <person name="Stajich J.E."/>
            <person name="Amses K."/>
            <person name="Simmons R."/>
            <person name="Seto K."/>
            <person name="Myers J."/>
            <person name="Bonds A."/>
            <person name="Quandt C.A."/>
            <person name="Barry K."/>
            <person name="Liu P."/>
            <person name="Grigoriev I."/>
            <person name="Longcore J.E."/>
            <person name="James T.Y."/>
        </authorList>
    </citation>
    <scope>NUCLEOTIDE SEQUENCE</scope>
    <source>
        <strain evidence="13">JEL0379</strain>
    </source>
</reference>
<dbReference type="PROSITE" id="PS00108">
    <property type="entry name" value="PROTEIN_KINASE_ST"/>
    <property type="match status" value="1"/>
</dbReference>
<comment type="caution">
    <text evidence="13">The sequence shown here is derived from an EMBL/GenBank/DDBJ whole genome shotgun (WGS) entry which is preliminary data.</text>
</comment>
<feature type="compositionally biased region" description="Basic and acidic residues" evidence="11">
    <location>
        <begin position="707"/>
        <end position="716"/>
    </location>
</feature>
<keyword evidence="6" id="KW-0808">Transferase</keyword>
<dbReference type="PROSITE" id="PS50011">
    <property type="entry name" value="PROTEIN_KINASE_DOM"/>
    <property type="match status" value="1"/>
</dbReference>
<dbReference type="PROSITE" id="PS00107">
    <property type="entry name" value="PROTEIN_KINASE_ATP"/>
    <property type="match status" value="1"/>
</dbReference>
<evidence type="ECO:0000313" key="14">
    <source>
        <dbReference type="Proteomes" id="UP001212152"/>
    </source>
</evidence>
<dbReference type="InterPro" id="IPR050494">
    <property type="entry name" value="Ser_Thr_dual-spec_kinase"/>
</dbReference>
<feature type="compositionally biased region" description="Polar residues" evidence="11">
    <location>
        <begin position="721"/>
        <end position="733"/>
    </location>
</feature>
<evidence type="ECO:0000256" key="9">
    <source>
        <dbReference type="ARBA" id="ARBA00022840"/>
    </source>
</evidence>
<dbReference type="GO" id="GO:0005524">
    <property type="term" value="F:ATP binding"/>
    <property type="evidence" value="ECO:0007669"/>
    <property type="project" value="UniProtKB-UniRule"/>
</dbReference>
<feature type="compositionally biased region" description="Basic residues" evidence="11">
    <location>
        <begin position="1261"/>
        <end position="1273"/>
    </location>
</feature>
<evidence type="ECO:0000256" key="10">
    <source>
        <dbReference type="PROSITE-ProRule" id="PRU10141"/>
    </source>
</evidence>
<feature type="domain" description="Protein kinase" evidence="12">
    <location>
        <begin position="347"/>
        <end position="678"/>
    </location>
</feature>
<evidence type="ECO:0000256" key="4">
    <source>
        <dbReference type="ARBA" id="ARBA00022527"/>
    </source>
</evidence>
<evidence type="ECO:0000259" key="12">
    <source>
        <dbReference type="PROSITE" id="PS50011"/>
    </source>
</evidence>
<keyword evidence="13" id="KW-0371">Homeobox</keyword>
<dbReference type="Proteomes" id="UP001212152">
    <property type="component" value="Unassembled WGS sequence"/>
</dbReference>
<feature type="region of interest" description="Disordered" evidence="11">
    <location>
        <begin position="1025"/>
        <end position="1080"/>
    </location>
</feature>
<dbReference type="SUPFAM" id="SSF56112">
    <property type="entry name" value="Protein kinase-like (PK-like)"/>
    <property type="match status" value="1"/>
</dbReference>
<dbReference type="FunFam" id="3.30.200.20:FF:000087">
    <property type="entry name" value="Dual specificity tyrosine-phosphorylation-regulated kinase 1A"/>
    <property type="match status" value="1"/>
</dbReference>
<keyword evidence="8 13" id="KW-0418">Kinase</keyword>
<feature type="compositionally biased region" description="Low complexity" evidence="11">
    <location>
        <begin position="1069"/>
        <end position="1079"/>
    </location>
</feature>
<keyword evidence="3" id="KW-0963">Cytoplasm</keyword>
<feature type="binding site" evidence="10">
    <location>
        <position position="376"/>
    </location>
    <ligand>
        <name>ATP</name>
        <dbReference type="ChEBI" id="CHEBI:30616"/>
    </ligand>
</feature>
<evidence type="ECO:0000256" key="1">
    <source>
        <dbReference type="ARBA" id="ARBA00004496"/>
    </source>
</evidence>
<dbReference type="FunFam" id="1.10.510.10:FF:000380">
    <property type="entry name" value="Serine/threonine-protein kinase ppk15"/>
    <property type="match status" value="1"/>
</dbReference>
<keyword evidence="5" id="KW-0597">Phosphoprotein</keyword>
<dbReference type="InterPro" id="IPR000719">
    <property type="entry name" value="Prot_kinase_dom"/>
</dbReference>
<dbReference type="EMBL" id="JADGJQ010000008">
    <property type="protein sequence ID" value="KAJ3182657.1"/>
    <property type="molecule type" value="Genomic_DNA"/>
</dbReference>
<dbReference type="GO" id="GO:0003677">
    <property type="term" value="F:DNA binding"/>
    <property type="evidence" value="ECO:0007669"/>
    <property type="project" value="UniProtKB-KW"/>
</dbReference>
<dbReference type="PANTHER" id="PTHR24058:SF17">
    <property type="entry name" value="HOMEODOMAIN INTERACTING PROTEIN KINASE, ISOFORM D"/>
    <property type="match status" value="1"/>
</dbReference>
<feature type="compositionally biased region" description="Polar residues" evidence="11">
    <location>
        <begin position="180"/>
        <end position="195"/>
    </location>
</feature>
<keyword evidence="13" id="KW-0238">DNA-binding</keyword>
<feature type="compositionally biased region" description="Pro residues" evidence="11">
    <location>
        <begin position="1292"/>
        <end position="1301"/>
    </location>
</feature>